<dbReference type="GeneID" id="81359627"/>
<keyword evidence="7" id="KW-1133">Transmembrane helix</keyword>
<evidence type="ECO:0000256" key="5">
    <source>
        <dbReference type="ARBA" id="ARBA00023136"/>
    </source>
</evidence>
<gene>
    <name evidence="9" type="ORF">N7532_008156</name>
</gene>
<keyword evidence="3" id="KW-0479">Metal-binding</keyword>
<keyword evidence="10" id="KW-1185">Reference proteome</keyword>
<evidence type="ECO:0000256" key="3">
    <source>
        <dbReference type="ARBA" id="ARBA00022723"/>
    </source>
</evidence>
<comment type="caution">
    <text evidence="9">The sequence shown here is derived from an EMBL/GenBank/DDBJ whole genome shotgun (WGS) entry which is preliminary data.</text>
</comment>
<comment type="subcellular location">
    <subcellularLocation>
        <location evidence="1">Membrane</location>
        <topology evidence="1">Peripheral membrane protein</topology>
    </subcellularLocation>
</comment>
<feature type="transmembrane region" description="Helical" evidence="7">
    <location>
        <begin position="145"/>
        <end position="164"/>
    </location>
</feature>
<dbReference type="InterPro" id="IPR037519">
    <property type="entry name" value="LITAF_fam"/>
</dbReference>
<name>A0A9W9EWV8_9EURO</name>
<feature type="region of interest" description="Disordered" evidence="6">
    <location>
        <begin position="1"/>
        <end position="43"/>
    </location>
</feature>
<feature type="domain" description="LITAF" evidence="8">
    <location>
        <begin position="105"/>
        <end position="188"/>
    </location>
</feature>
<evidence type="ECO:0000259" key="8">
    <source>
        <dbReference type="PROSITE" id="PS51837"/>
    </source>
</evidence>
<evidence type="ECO:0000313" key="9">
    <source>
        <dbReference type="EMBL" id="KAJ5089472.1"/>
    </source>
</evidence>
<dbReference type="AlphaFoldDB" id="A0A9W9EWV8"/>
<dbReference type="Pfam" id="PF10601">
    <property type="entry name" value="zf-LITAF-like"/>
    <property type="match status" value="1"/>
</dbReference>
<dbReference type="PANTHER" id="PTHR23292:SF14">
    <property type="entry name" value="FI16615P1-RELATED"/>
    <property type="match status" value="1"/>
</dbReference>
<dbReference type="OrthoDB" id="5599753at2759"/>
<dbReference type="GO" id="GO:0016020">
    <property type="term" value="C:membrane"/>
    <property type="evidence" value="ECO:0007669"/>
    <property type="project" value="UniProtKB-SubCell"/>
</dbReference>
<dbReference type="GO" id="GO:0008270">
    <property type="term" value="F:zinc ion binding"/>
    <property type="evidence" value="ECO:0007669"/>
    <property type="project" value="TreeGrafter"/>
</dbReference>
<reference evidence="9" key="1">
    <citation type="submission" date="2022-11" db="EMBL/GenBank/DDBJ databases">
        <authorList>
            <person name="Petersen C."/>
        </authorList>
    </citation>
    <scope>NUCLEOTIDE SEQUENCE</scope>
    <source>
        <strain evidence="9">IBT 30761</strain>
    </source>
</reference>
<dbReference type="SMART" id="SM00714">
    <property type="entry name" value="LITAF"/>
    <property type="match status" value="1"/>
</dbReference>
<feature type="compositionally biased region" description="Low complexity" evidence="6">
    <location>
        <begin position="19"/>
        <end position="42"/>
    </location>
</feature>
<evidence type="ECO:0000256" key="7">
    <source>
        <dbReference type="SAM" id="Phobius"/>
    </source>
</evidence>
<keyword evidence="4" id="KW-0862">Zinc</keyword>
<dbReference type="InterPro" id="IPR006629">
    <property type="entry name" value="LITAF"/>
</dbReference>
<accession>A0A9W9EWV8</accession>
<keyword evidence="7" id="KW-0812">Transmembrane</keyword>
<sequence>MDHHQKTTQASQGDAVESTVTANSTTPVNATTTETVTANTTTLPAVENVPPITAETQPPRYEEHKEIVPAPAPAVAPNTINGPPTEKTAWQAATQAPAPPAGQGLVARTAVELSTLDEEPRLINCPFCYQQTMTRVNKESTGSTGMAAVACCLFGGICCAFIPYCFEMCHDSHHFCTNCGQQVAMRPHDGPVQVYSPQAPVVSAPGHVQAPKVAAVAHDTSGKN</sequence>
<dbReference type="RefSeq" id="XP_056471454.1">
    <property type="nucleotide sequence ID" value="XM_056620648.1"/>
</dbReference>
<proteinExistence type="inferred from homology"/>
<organism evidence="9 10">
    <name type="scientific">Penicillium argentinense</name>
    <dbReference type="NCBI Taxonomy" id="1131581"/>
    <lineage>
        <taxon>Eukaryota</taxon>
        <taxon>Fungi</taxon>
        <taxon>Dikarya</taxon>
        <taxon>Ascomycota</taxon>
        <taxon>Pezizomycotina</taxon>
        <taxon>Eurotiomycetes</taxon>
        <taxon>Eurotiomycetidae</taxon>
        <taxon>Eurotiales</taxon>
        <taxon>Aspergillaceae</taxon>
        <taxon>Penicillium</taxon>
    </lineage>
</organism>
<protein>
    <submittedName>
        <fullName evidence="9">LPS-induced tumor necrosis factor alpha factor</fullName>
    </submittedName>
</protein>
<dbReference type="Proteomes" id="UP001149074">
    <property type="component" value="Unassembled WGS sequence"/>
</dbReference>
<reference evidence="9" key="2">
    <citation type="journal article" date="2023" name="IMA Fungus">
        <title>Comparative genomic study of the Penicillium genus elucidates a diverse pangenome and 15 lateral gene transfer events.</title>
        <authorList>
            <person name="Petersen C."/>
            <person name="Sorensen T."/>
            <person name="Nielsen M.R."/>
            <person name="Sondergaard T.E."/>
            <person name="Sorensen J.L."/>
            <person name="Fitzpatrick D.A."/>
            <person name="Frisvad J.C."/>
            <person name="Nielsen K.L."/>
        </authorList>
    </citation>
    <scope>NUCLEOTIDE SEQUENCE</scope>
    <source>
        <strain evidence="9">IBT 30761</strain>
    </source>
</reference>
<dbReference type="PROSITE" id="PS51837">
    <property type="entry name" value="LITAF"/>
    <property type="match status" value="1"/>
</dbReference>
<evidence type="ECO:0000256" key="1">
    <source>
        <dbReference type="ARBA" id="ARBA00004170"/>
    </source>
</evidence>
<dbReference type="PANTHER" id="PTHR23292">
    <property type="entry name" value="LIPOPOLYSACCHARIDE-INDUCED TUMOR NECROSIS FACTOR-ALPHA FACTOR"/>
    <property type="match status" value="1"/>
</dbReference>
<evidence type="ECO:0000313" key="10">
    <source>
        <dbReference type="Proteomes" id="UP001149074"/>
    </source>
</evidence>
<comment type="similarity">
    <text evidence="2">Belongs to the CDIP1/LITAF family.</text>
</comment>
<evidence type="ECO:0000256" key="4">
    <source>
        <dbReference type="ARBA" id="ARBA00022833"/>
    </source>
</evidence>
<dbReference type="EMBL" id="JAPQKI010000009">
    <property type="protein sequence ID" value="KAJ5089472.1"/>
    <property type="molecule type" value="Genomic_DNA"/>
</dbReference>
<evidence type="ECO:0000256" key="2">
    <source>
        <dbReference type="ARBA" id="ARBA00005975"/>
    </source>
</evidence>
<evidence type="ECO:0000256" key="6">
    <source>
        <dbReference type="SAM" id="MobiDB-lite"/>
    </source>
</evidence>
<keyword evidence="5 7" id="KW-0472">Membrane</keyword>